<keyword evidence="2" id="KW-0472">Membrane</keyword>
<feature type="transmembrane region" description="Helical" evidence="2">
    <location>
        <begin position="86"/>
        <end position="109"/>
    </location>
</feature>
<feature type="region of interest" description="Disordered" evidence="1">
    <location>
        <begin position="1"/>
        <end position="81"/>
    </location>
</feature>
<dbReference type="Pfam" id="PF10825">
    <property type="entry name" value="DUF2752"/>
    <property type="match status" value="1"/>
</dbReference>
<evidence type="ECO:0000256" key="2">
    <source>
        <dbReference type="SAM" id="Phobius"/>
    </source>
</evidence>
<keyword evidence="2" id="KW-1133">Transmembrane helix</keyword>
<keyword evidence="4" id="KW-1185">Reference proteome</keyword>
<evidence type="ECO:0008006" key="5">
    <source>
        <dbReference type="Google" id="ProtNLM"/>
    </source>
</evidence>
<feature type="transmembrane region" description="Helical" evidence="2">
    <location>
        <begin position="156"/>
        <end position="177"/>
    </location>
</feature>
<feature type="compositionally biased region" description="Low complexity" evidence="1">
    <location>
        <begin position="25"/>
        <end position="35"/>
    </location>
</feature>
<gene>
    <name evidence="3" type="ORF">GCM10022244_21360</name>
</gene>
<evidence type="ECO:0000313" key="3">
    <source>
        <dbReference type="EMBL" id="GAA3911095.1"/>
    </source>
</evidence>
<evidence type="ECO:0000313" key="4">
    <source>
        <dbReference type="Proteomes" id="UP001501000"/>
    </source>
</evidence>
<feature type="transmembrane region" description="Helical" evidence="2">
    <location>
        <begin position="189"/>
        <end position="207"/>
    </location>
</feature>
<proteinExistence type="predicted"/>
<protein>
    <recommendedName>
        <fullName evidence="5">DUF2752 domain-containing protein</fullName>
    </recommendedName>
</protein>
<keyword evidence="2" id="KW-0812">Transmembrane</keyword>
<feature type="compositionally biased region" description="Pro residues" evidence="1">
    <location>
        <begin position="36"/>
        <end position="47"/>
    </location>
</feature>
<organism evidence="3 4">
    <name type="scientific">Streptomyces gulbargensis</name>
    <dbReference type="NCBI Taxonomy" id="364901"/>
    <lineage>
        <taxon>Bacteria</taxon>
        <taxon>Bacillati</taxon>
        <taxon>Actinomycetota</taxon>
        <taxon>Actinomycetes</taxon>
        <taxon>Kitasatosporales</taxon>
        <taxon>Streptomycetaceae</taxon>
        <taxon>Streptomyces</taxon>
    </lineage>
</organism>
<comment type="caution">
    <text evidence="3">The sequence shown here is derived from an EMBL/GenBank/DDBJ whole genome shotgun (WGS) entry which is preliminary data.</text>
</comment>
<dbReference type="EMBL" id="BAABAJ010000005">
    <property type="protein sequence ID" value="GAA3911095.1"/>
    <property type="molecule type" value="Genomic_DNA"/>
</dbReference>
<feature type="compositionally biased region" description="Pro residues" evidence="1">
    <location>
        <begin position="54"/>
        <end position="67"/>
    </location>
</feature>
<dbReference type="Proteomes" id="UP001501000">
    <property type="component" value="Unassembled WGS sequence"/>
</dbReference>
<evidence type="ECO:0000256" key="1">
    <source>
        <dbReference type="SAM" id="MobiDB-lite"/>
    </source>
</evidence>
<reference evidence="4" key="1">
    <citation type="journal article" date="2019" name="Int. J. Syst. Evol. Microbiol.">
        <title>The Global Catalogue of Microorganisms (GCM) 10K type strain sequencing project: providing services to taxonomists for standard genome sequencing and annotation.</title>
        <authorList>
            <consortium name="The Broad Institute Genomics Platform"/>
            <consortium name="The Broad Institute Genome Sequencing Center for Infectious Disease"/>
            <person name="Wu L."/>
            <person name="Ma J."/>
        </authorList>
    </citation>
    <scope>NUCLEOTIDE SEQUENCE [LARGE SCALE GENOMIC DNA]</scope>
    <source>
        <strain evidence="4">JCM 16956</strain>
    </source>
</reference>
<feature type="compositionally biased region" description="Pro residues" evidence="1">
    <location>
        <begin position="14"/>
        <end position="24"/>
    </location>
</feature>
<sequence length="215" mass="21874">MDAQPTAGAVTNDPPAPPDRPAAPGPGAAHGAEGPAPAPVNPRPAPSPGRAAAPVPPPHGHPYAPPHGHPHPYAHGPARPPRNRPLALRLLAPAGTLAGVAAAFAYVGAVDPNEPGHYPVCPLLRFTGLYCPGCGGLRSAHAFVHGDLPTALGANALAVAGYGLFAVLIVLWLVRAVRGTPMRVDLSPAWWWGIGAVLALFTLVRNLPFGSALVP</sequence>
<accession>A0ABP7LYN6</accession>
<dbReference type="InterPro" id="IPR021215">
    <property type="entry name" value="DUF2752"/>
</dbReference>
<name>A0ABP7LYN6_9ACTN</name>